<reference evidence="16" key="1">
    <citation type="submission" date="2020-08" db="EMBL/GenBank/DDBJ databases">
        <title>Genome public.</title>
        <authorList>
            <person name="Liu C."/>
            <person name="Sun Q."/>
        </authorList>
    </citation>
    <scope>NUCLEOTIDE SEQUENCE</scope>
    <source>
        <strain evidence="16">NSJ-54</strain>
    </source>
</reference>
<dbReference type="SUPFAM" id="SSF81653">
    <property type="entry name" value="Calcium ATPase, transduction domain A"/>
    <property type="match status" value="1"/>
</dbReference>
<feature type="transmembrane region" description="Helical" evidence="14">
    <location>
        <begin position="193"/>
        <end position="212"/>
    </location>
</feature>
<dbReference type="NCBIfam" id="TIGR01525">
    <property type="entry name" value="ATPase-IB_hvy"/>
    <property type="match status" value="1"/>
</dbReference>
<evidence type="ECO:0000259" key="15">
    <source>
        <dbReference type="PROSITE" id="PS50846"/>
    </source>
</evidence>
<comment type="caution">
    <text evidence="16">The sequence shown here is derived from an EMBL/GenBank/DDBJ whole genome shotgun (WGS) entry which is preliminary data.</text>
</comment>
<dbReference type="Gene3D" id="2.70.150.10">
    <property type="entry name" value="Calcium-transporting ATPase, cytoplasmic transduction domain A"/>
    <property type="match status" value="1"/>
</dbReference>
<evidence type="ECO:0000256" key="10">
    <source>
        <dbReference type="ARBA" id="ARBA00022989"/>
    </source>
</evidence>
<evidence type="ECO:0000256" key="11">
    <source>
        <dbReference type="ARBA" id="ARBA00023008"/>
    </source>
</evidence>
<dbReference type="NCBIfam" id="TIGR01511">
    <property type="entry name" value="ATPase-IB1_Cu"/>
    <property type="match status" value="1"/>
</dbReference>
<dbReference type="NCBIfam" id="TIGR01494">
    <property type="entry name" value="ATPase_P-type"/>
    <property type="match status" value="1"/>
</dbReference>
<keyword evidence="6 14" id="KW-0547">Nucleotide-binding</keyword>
<dbReference type="Gene3D" id="3.40.50.1000">
    <property type="entry name" value="HAD superfamily/HAD-like"/>
    <property type="match status" value="1"/>
</dbReference>
<dbReference type="PANTHER" id="PTHR43520:SF8">
    <property type="entry name" value="P-TYPE CU(+) TRANSPORTER"/>
    <property type="match status" value="1"/>
</dbReference>
<proteinExistence type="inferred from homology"/>
<dbReference type="EMBL" id="JACRTC010000001">
    <property type="protein sequence ID" value="MBC8569761.1"/>
    <property type="molecule type" value="Genomic_DNA"/>
</dbReference>
<keyword evidence="7" id="KW-0187">Copper transport</keyword>
<dbReference type="GO" id="GO:0055070">
    <property type="term" value="P:copper ion homeostasis"/>
    <property type="evidence" value="ECO:0007669"/>
    <property type="project" value="TreeGrafter"/>
</dbReference>
<keyword evidence="8 14" id="KW-0067">ATP-binding</keyword>
<keyword evidence="11" id="KW-0186">Copper</keyword>
<evidence type="ECO:0000256" key="2">
    <source>
        <dbReference type="ARBA" id="ARBA00006024"/>
    </source>
</evidence>
<dbReference type="PRINTS" id="PR00942">
    <property type="entry name" value="CUATPASEI"/>
</dbReference>
<dbReference type="InterPro" id="IPR036163">
    <property type="entry name" value="HMA_dom_sf"/>
</dbReference>
<dbReference type="SFLD" id="SFLDF00027">
    <property type="entry name" value="p-type_atpase"/>
    <property type="match status" value="1"/>
</dbReference>
<dbReference type="InterPro" id="IPR044492">
    <property type="entry name" value="P_typ_ATPase_HD_dom"/>
</dbReference>
<dbReference type="InterPro" id="IPR023299">
    <property type="entry name" value="ATPase_P-typ_cyto_dom_N"/>
</dbReference>
<feature type="transmembrane region" description="Helical" evidence="14">
    <location>
        <begin position="685"/>
        <end position="704"/>
    </location>
</feature>
<dbReference type="AlphaFoldDB" id="A0A926IA21"/>
<evidence type="ECO:0000256" key="9">
    <source>
        <dbReference type="ARBA" id="ARBA00022967"/>
    </source>
</evidence>
<feature type="transmembrane region" description="Helical" evidence="14">
    <location>
        <begin position="374"/>
        <end position="399"/>
    </location>
</feature>
<dbReference type="GO" id="GO:0005524">
    <property type="term" value="F:ATP binding"/>
    <property type="evidence" value="ECO:0007669"/>
    <property type="project" value="UniProtKB-UniRule"/>
</dbReference>
<dbReference type="RefSeq" id="WP_262396851.1">
    <property type="nucleotide sequence ID" value="NZ_JACRTC010000001.1"/>
</dbReference>
<feature type="transmembrane region" description="Helical" evidence="14">
    <location>
        <begin position="90"/>
        <end position="109"/>
    </location>
</feature>
<evidence type="ECO:0000256" key="8">
    <source>
        <dbReference type="ARBA" id="ARBA00022840"/>
    </source>
</evidence>
<comment type="subcellular location">
    <subcellularLocation>
        <location evidence="1">Cell membrane</location>
        <topology evidence="1">Multi-pass membrane protein</topology>
    </subcellularLocation>
</comment>
<dbReference type="CDD" id="cd02094">
    <property type="entry name" value="P-type_ATPase_Cu-like"/>
    <property type="match status" value="1"/>
</dbReference>
<dbReference type="InterPro" id="IPR001757">
    <property type="entry name" value="P_typ_ATPase"/>
</dbReference>
<dbReference type="CDD" id="cd00371">
    <property type="entry name" value="HMA"/>
    <property type="match status" value="1"/>
</dbReference>
<dbReference type="PROSITE" id="PS50846">
    <property type="entry name" value="HMA_2"/>
    <property type="match status" value="1"/>
</dbReference>
<accession>A0A926IA21</accession>
<dbReference type="GO" id="GO:0005507">
    <property type="term" value="F:copper ion binding"/>
    <property type="evidence" value="ECO:0007669"/>
    <property type="project" value="TreeGrafter"/>
</dbReference>
<dbReference type="Gene3D" id="3.40.1110.10">
    <property type="entry name" value="Calcium-transporting ATPase, cytoplasmic domain N"/>
    <property type="match status" value="1"/>
</dbReference>
<dbReference type="GO" id="GO:0005886">
    <property type="term" value="C:plasma membrane"/>
    <property type="evidence" value="ECO:0007669"/>
    <property type="project" value="UniProtKB-SubCell"/>
</dbReference>
<dbReference type="Pfam" id="PF00702">
    <property type="entry name" value="Hydrolase"/>
    <property type="match status" value="1"/>
</dbReference>
<dbReference type="Pfam" id="PF00403">
    <property type="entry name" value="HMA"/>
    <property type="match status" value="1"/>
</dbReference>
<dbReference type="InterPro" id="IPR059000">
    <property type="entry name" value="ATPase_P-type_domA"/>
</dbReference>
<keyword evidence="12 14" id="KW-0472">Membrane</keyword>
<evidence type="ECO:0000313" key="16">
    <source>
        <dbReference type="EMBL" id="MBC8569761.1"/>
    </source>
</evidence>
<dbReference type="Pfam" id="PF00122">
    <property type="entry name" value="E1-E2_ATPase"/>
    <property type="match status" value="1"/>
</dbReference>
<evidence type="ECO:0000256" key="3">
    <source>
        <dbReference type="ARBA" id="ARBA00012517"/>
    </source>
</evidence>
<feature type="transmembrane region" description="Helical" evidence="14">
    <location>
        <begin position="129"/>
        <end position="151"/>
    </location>
</feature>
<feature type="transmembrane region" description="Helical" evidence="14">
    <location>
        <begin position="346"/>
        <end position="368"/>
    </location>
</feature>
<dbReference type="SUPFAM" id="SSF55008">
    <property type="entry name" value="HMA, heavy metal-associated domain"/>
    <property type="match status" value="1"/>
</dbReference>
<comment type="similarity">
    <text evidence="2 14">Belongs to the cation transport ATPase (P-type) (TC 3.A.3) family. Type IB subfamily.</text>
</comment>
<organism evidence="16 17">
    <name type="scientific">Zongyangia hominis</name>
    <dbReference type="NCBI Taxonomy" id="2763677"/>
    <lineage>
        <taxon>Bacteria</taxon>
        <taxon>Bacillati</taxon>
        <taxon>Bacillota</taxon>
        <taxon>Clostridia</taxon>
        <taxon>Eubacteriales</taxon>
        <taxon>Oscillospiraceae</taxon>
        <taxon>Zongyangia</taxon>
    </lineage>
</organism>
<dbReference type="Proteomes" id="UP000660861">
    <property type="component" value="Unassembled WGS sequence"/>
</dbReference>
<dbReference type="InterPro" id="IPR036412">
    <property type="entry name" value="HAD-like_sf"/>
</dbReference>
<dbReference type="InterPro" id="IPR023214">
    <property type="entry name" value="HAD_sf"/>
</dbReference>
<dbReference type="PROSITE" id="PS00154">
    <property type="entry name" value="ATPASE_E1_E2"/>
    <property type="match status" value="1"/>
</dbReference>
<dbReference type="PRINTS" id="PR00119">
    <property type="entry name" value="CATATPASE"/>
</dbReference>
<dbReference type="PANTHER" id="PTHR43520">
    <property type="entry name" value="ATP7, ISOFORM B"/>
    <property type="match status" value="1"/>
</dbReference>
<dbReference type="InterPro" id="IPR006121">
    <property type="entry name" value="HMA_dom"/>
</dbReference>
<feature type="domain" description="HMA" evidence="15">
    <location>
        <begin position="4"/>
        <end position="69"/>
    </location>
</feature>
<dbReference type="SUPFAM" id="SSF81665">
    <property type="entry name" value="Calcium ATPase, transmembrane domain M"/>
    <property type="match status" value="1"/>
</dbReference>
<dbReference type="InterPro" id="IPR023298">
    <property type="entry name" value="ATPase_P-typ_TM_dom_sf"/>
</dbReference>
<dbReference type="SFLD" id="SFLDG00002">
    <property type="entry name" value="C1.7:_P-type_atpase_like"/>
    <property type="match status" value="1"/>
</dbReference>
<evidence type="ECO:0000256" key="5">
    <source>
        <dbReference type="ARBA" id="ARBA00022723"/>
    </source>
</evidence>
<keyword evidence="10 14" id="KW-1133">Transmembrane helix</keyword>
<dbReference type="PRINTS" id="PR00943">
    <property type="entry name" value="CUATPASE"/>
</dbReference>
<evidence type="ECO:0000256" key="12">
    <source>
        <dbReference type="ARBA" id="ARBA00023136"/>
    </source>
</evidence>
<dbReference type="SFLD" id="SFLDS00003">
    <property type="entry name" value="Haloacid_Dehalogenase"/>
    <property type="match status" value="1"/>
</dbReference>
<evidence type="ECO:0000256" key="1">
    <source>
        <dbReference type="ARBA" id="ARBA00004651"/>
    </source>
</evidence>
<dbReference type="GO" id="GO:0140581">
    <property type="term" value="F:P-type monovalent copper transporter activity"/>
    <property type="evidence" value="ECO:0007669"/>
    <property type="project" value="UniProtKB-EC"/>
</dbReference>
<dbReference type="Gene3D" id="3.30.70.100">
    <property type="match status" value="1"/>
</dbReference>
<dbReference type="GO" id="GO:0016887">
    <property type="term" value="F:ATP hydrolysis activity"/>
    <property type="evidence" value="ECO:0007669"/>
    <property type="project" value="InterPro"/>
</dbReference>
<keyword evidence="9" id="KW-1278">Translocase</keyword>
<dbReference type="GO" id="GO:0043682">
    <property type="term" value="F:P-type divalent copper transporter activity"/>
    <property type="evidence" value="ECO:0007669"/>
    <property type="project" value="TreeGrafter"/>
</dbReference>
<evidence type="ECO:0000256" key="7">
    <source>
        <dbReference type="ARBA" id="ARBA00022796"/>
    </source>
</evidence>
<keyword evidence="4 14" id="KW-0812">Transmembrane</keyword>
<gene>
    <name evidence="16" type="ORF">H8709_02840</name>
</gene>
<name>A0A926IA21_9FIRM</name>
<keyword evidence="14" id="KW-1003">Cell membrane</keyword>
<dbReference type="FunFam" id="3.30.70.100:FF:000005">
    <property type="entry name" value="Copper-exporting P-type ATPase A"/>
    <property type="match status" value="1"/>
</dbReference>
<dbReference type="SUPFAM" id="SSF56784">
    <property type="entry name" value="HAD-like"/>
    <property type="match status" value="1"/>
</dbReference>
<dbReference type="FunFam" id="2.70.150.10:FF:000002">
    <property type="entry name" value="Copper-transporting ATPase 1, putative"/>
    <property type="match status" value="1"/>
</dbReference>
<evidence type="ECO:0000256" key="6">
    <source>
        <dbReference type="ARBA" id="ARBA00022741"/>
    </source>
</evidence>
<keyword evidence="5 14" id="KW-0479">Metal-binding</keyword>
<feature type="transmembrane region" description="Helical" evidence="14">
    <location>
        <begin position="710"/>
        <end position="729"/>
    </location>
</feature>
<keyword evidence="7" id="KW-0813">Transport</keyword>
<evidence type="ECO:0000313" key="17">
    <source>
        <dbReference type="Proteomes" id="UP000660861"/>
    </source>
</evidence>
<dbReference type="InterPro" id="IPR018303">
    <property type="entry name" value="ATPase_P-typ_P_site"/>
</dbReference>
<evidence type="ECO:0000256" key="4">
    <source>
        <dbReference type="ARBA" id="ARBA00022692"/>
    </source>
</evidence>
<dbReference type="InterPro" id="IPR008250">
    <property type="entry name" value="ATPase_P-typ_transduc_dom_A_sf"/>
</dbReference>
<sequence length="745" mass="79316">MDEKKIRLQVTGMTCAACAVSSEKAIRRVPGVIEATVNLATNTATVRMRGELKDSEIVRAIEKVGFGATILTDEETGLGAEKSRFRSWEIAVALILGLFTLYIGMSHMLPFPLWLPSIIDAAEHPFNFGLIQLIFTLPILIAGRSFFINGAKNLVRLHPNMDSLVAIGTGSAFLYSLYYLWRIYEGDAHAVHNLYFESAAVVVALVLLGKFLEERSKNQARSAIKSLVSMIPQTAVVIREEGEVEVPAGEVQVGDKVVVKPGGRIPVDAVVLSGEAAVDESMLTGESLPVFKEPESKVSGGTICKDGHLVLRATGVGGDTAISQVLKLVTEAQNRKAPAARLADQISGIFVPAVIVIAVVSAVIWWLVGEDLHFIINVFVSVLVVACPCSLGLATPIAVMAGSGRGASLGILYRGGDVMEAAAKVDTVLFDKTGTITKGELAIHSILPMAGVREEEVMRLTVWAEYGSQHPIAEAVARYAAEHEIQVHPPRNTKTVAGRGIIAEYEDMTITAGTLKLLAGRQIEIREESLPEIPDGCTAIYLARDKEVLGAVALSDTIKEDAAHAVSLLKEMGVETAMITGDNAKAAGLIAKQAGLSRILANVLPGDKAGEVQRLKEQGRRVAMTGDGINDAPALAAADVGISVFGGTDVSAESSGIILMREELTSVVDALSLSRKTLRIIRENLFWAFIYNTIGIPIAAGVLYAFGGPLLSPVFAGAAMALSSVSVVLNSLRLSRFQRVDNQKG</sequence>
<dbReference type="InterPro" id="IPR027256">
    <property type="entry name" value="P-typ_ATPase_IB"/>
</dbReference>
<feature type="transmembrane region" description="Helical" evidence="14">
    <location>
        <begin position="163"/>
        <end position="181"/>
    </location>
</feature>
<keyword evidence="17" id="KW-1185">Reference proteome</keyword>
<comment type="catalytic activity">
    <reaction evidence="13">
        <text>Cu(+)(in) + ATP + H2O = Cu(+)(out) + ADP + phosphate + H(+)</text>
        <dbReference type="Rhea" id="RHEA:25792"/>
        <dbReference type="ChEBI" id="CHEBI:15377"/>
        <dbReference type="ChEBI" id="CHEBI:15378"/>
        <dbReference type="ChEBI" id="CHEBI:30616"/>
        <dbReference type="ChEBI" id="CHEBI:43474"/>
        <dbReference type="ChEBI" id="CHEBI:49552"/>
        <dbReference type="ChEBI" id="CHEBI:456216"/>
        <dbReference type="EC" id="7.2.2.8"/>
    </reaction>
</comment>
<protein>
    <recommendedName>
        <fullName evidence="3">P-type Cu(+) transporter</fullName>
        <ecNumber evidence="3">7.2.2.8</ecNumber>
    </recommendedName>
</protein>
<keyword evidence="7" id="KW-0406">Ion transport</keyword>
<dbReference type="EC" id="7.2.2.8" evidence="3"/>
<evidence type="ECO:0000256" key="14">
    <source>
        <dbReference type="RuleBase" id="RU362081"/>
    </source>
</evidence>
<evidence type="ECO:0000256" key="13">
    <source>
        <dbReference type="ARBA" id="ARBA00049289"/>
    </source>
</evidence>